<dbReference type="SUPFAM" id="SSF64518">
    <property type="entry name" value="Phase 1 flagellin"/>
    <property type="match status" value="1"/>
</dbReference>
<accession>A0ABU9VXX3</accession>
<evidence type="ECO:0000259" key="4">
    <source>
        <dbReference type="Pfam" id="PF00700"/>
    </source>
</evidence>
<dbReference type="InterPro" id="IPR042187">
    <property type="entry name" value="Flagellin_C_sub2"/>
</dbReference>
<gene>
    <name evidence="5" type="ORF">AAIG11_15255</name>
</gene>
<evidence type="ECO:0000313" key="6">
    <source>
        <dbReference type="Proteomes" id="UP001407405"/>
    </source>
</evidence>
<keyword evidence="6" id="KW-1185">Reference proteome</keyword>
<dbReference type="InterPro" id="IPR001492">
    <property type="entry name" value="Flagellin"/>
</dbReference>
<proteinExistence type="inferred from homology"/>
<dbReference type="PANTHER" id="PTHR42792">
    <property type="entry name" value="FLAGELLIN"/>
    <property type="match status" value="1"/>
</dbReference>
<keyword evidence="5" id="KW-0969">Cilium</keyword>
<keyword evidence="5" id="KW-0282">Flagellum</keyword>
<evidence type="ECO:0000256" key="1">
    <source>
        <dbReference type="ARBA" id="ARBA00004365"/>
    </source>
</evidence>
<evidence type="ECO:0000313" key="5">
    <source>
        <dbReference type="EMBL" id="MEN1761843.1"/>
    </source>
</evidence>
<dbReference type="Pfam" id="PF00700">
    <property type="entry name" value="Flagellin_C"/>
    <property type="match status" value="1"/>
</dbReference>
<name>A0ABU9VXX3_9CLOT</name>
<reference evidence="5 6" key="1">
    <citation type="submission" date="2024-04" db="EMBL/GenBank/DDBJ databases">
        <title>Genome sequencing and metabolic network reconstruction of aminoacids and betaine degradation by Anoxynatronum sibiricum.</title>
        <authorList>
            <person name="Detkova E.N."/>
            <person name="Boltjanskaja Y.V."/>
            <person name="Mardanov A.V."/>
            <person name="Kevbrin V."/>
        </authorList>
    </citation>
    <scope>NUCLEOTIDE SEQUENCE [LARGE SCALE GENOMIC DNA]</scope>
    <source>
        <strain evidence="5 6">Z-7981</strain>
    </source>
</reference>
<sequence length="192" mass="20632">MSTKVNRVILEAEVDGFAGQAVFIEGTPKEFVANLQIGPNQGQGFRLSVGDIRADKLLISSNSPDGNTGVTGAAFIEIAGVTDGLSERTIQYAVNVSTEEYATSAITVYNNAIVKVAQLRGELGAIQNRLEYTSANLDNTQENMTAALSRIEDTDMALEMSEYTKMNIMMQAGTSMLAQANQMPQMVLQLLG</sequence>
<feature type="domain" description="Flagellin C-terminal" evidence="4">
    <location>
        <begin position="108"/>
        <end position="191"/>
    </location>
</feature>
<dbReference type="Proteomes" id="UP001407405">
    <property type="component" value="Unassembled WGS sequence"/>
</dbReference>
<dbReference type="PANTHER" id="PTHR42792:SF2">
    <property type="entry name" value="FLAGELLIN"/>
    <property type="match status" value="1"/>
</dbReference>
<comment type="subcellular location">
    <subcellularLocation>
        <location evidence="1">Bacterial flagellum</location>
    </subcellularLocation>
</comment>
<keyword evidence="3" id="KW-0975">Bacterial flagellum</keyword>
<comment type="similarity">
    <text evidence="2">Belongs to the bacterial flagellin family.</text>
</comment>
<organism evidence="5 6">
    <name type="scientific">Anoxynatronum sibiricum</name>
    <dbReference type="NCBI Taxonomy" id="210623"/>
    <lineage>
        <taxon>Bacteria</taxon>
        <taxon>Bacillati</taxon>
        <taxon>Bacillota</taxon>
        <taxon>Clostridia</taxon>
        <taxon>Eubacteriales</taxon>
        <taxon>Clostridiaceae</taxon>
        <taxon>Anoxynatronum</taxon>
    </lineage>
</organism>
<evidence type="ECO:0000256" key="3">
    <source>
        <dbReference type="ARBA" id="ARBA00023143"/>
    </source>
</evidence>
<protein>
    <submittedName>
        <fullName evidence="5">Flagellin</fullName>
    </submittedName>
</protein>
<keyword evidence="5" id="KW-0966">Cell projection</keyword>
<dbReference type="EMBL" id="JBCITM010000022">
    <property type="protein sequence ID" value="MEN1761843.1"/>
    <property type="molecule type" value="Genomic_DNA"/>
</dbReference>
<dbReference type="InterPro" id="IPR046358">
    <property type="entry name" value="Flagellin_C"/>
</dbReference>
<dbReference type="Gene3D" id="6.10.10.10">
    <property type="entry name" value="Flagellar export chaperone, C-terminal domain"/>
    <property type="match status" value="1"/>
</dbReference>
<comment type="caution">
    <text evidence="5">The sequence shown here is derived from an EMBL/GenBank/DDBJ whole genome shotgun (WGS) entry which is preliminary data.</text>
</comment>
<dbReference type="Gene3D" id="1.20.1330.10">
    <property type="entry name" value="f41 fragment of flagellin, N-terminal domain"/>
    <property type="match status" value="1"/>
</dbReference>
<evidence type="ECO:0000256" key="2">
    <source>
        <dbReference type="ARBA" id="ARBA00005709"/>
    </source>
</evidence>